<proteinExistence type="predicted"/>
<evidence type="ECO:0000313" key="1">
    <source>
        <dbReference type="EMBL" id="OLP27704.1"/>
    </source>
</evidence>
<sequence length="55" mass="6129">MENVTQAVQDELVKSLDYKGCVGYEAELRLVETELDAMEFELTGSFIDGRDCLGP</sequence>
<gene>
    <name evidence="1" type="ORF">AK812_SmicGene48914</name>
</gene>
<name>A0A1Q8ZJV8_SYMMI</name>
<evidence type="ECO:0000313" key="2">
    <source>
        <dbReference type="Proteomes" id="UP000186817"/>
    </source>
</evidence>
<comment type="caution">
    <text evidence="1">The sequence shown here is derived from an EMBL/GenBank/DDBJ whole genome shotgun (WGS) entry which is preliminary data.</text>
</comment>
<organism evidence="1 2">
    <name type="scientific">Symbiodinium microadriaticum</name>
    <name type="common">Dinoflagellate</name>
    <name type="synonym">Zooxanthella microadriatica</name>
    <dbReference type="NCBI Taxonomy" id="2951"/>
    <lineage>
        <taxon>Eukaryota</taxon>
        <taxon>Sar</taxon>
        <taxon>Alveolata</taxon>
        <taxon>Dinophyceae</taxon>
        <taxon>Suessiales</taxon>
        <taxon>Symbiodiniaceae</taxon>
        <taxon>Symbiodinium</taxon>
    </lineage>
</organism>
<protein>
    <submittedName>
        <fullName evidence="1">Uncharacterized protein</fullName>
    </submittedName>
</protein>
<dbReference type="Proteomes" id="UP000186817">
    <property type="component" value="Unassembled WGS sequence"/>
</dbReference>
<keyword evidence="2" id="KW-1185">Reference proteome</keyword>
<reference evidence="1 2" key="1">
    <citation type="submission" date="2016-02" db="EMBL/GenBank/DDBJ databases">
        <title>Genome analysis of coral dinoflagellate symbionts highlights evolutionary adaptations to a symbiotic lifestyle.</title>
        <authorList>
            <person name="Aranda M."/>
            <person name="Li Y."/>
            <person name="Liew Y.J."/>
            <person name="Baumgarten S."/>
            <person name="Simakov O."/>
            <person name="Wilson M."/>
            <person name="Piel J."/>
            <person name="Ashoor H."/>
            <person name="Bougouffa S."/>
            <person name="Bajic V.B."/>
            <person name="Ryu T."/>
            <person name="Ravasi T."/>
            <person name="Bayer T."/>
            <person name="Micklem G."/>
            <person name="Kim H."/>
            <person name="Bhak J."/>
            <person name="Lajeunesse T.C."/>
            <person name="Voolstra C.R."/>
        </authorList>
    </citation>
    <scope>NUCLEOTIDE SEQUENCE [LARGE SCALE GENOMIC DNA]</scope>
    <source>
        <strain evidence="1 2">CCMP2467</strain>
    </source>
</reference>
<dbReference type="AlphaFoldDB" id="A0A1Q8ZJV8"/>
<dbReference type="EMBL" id="LSRX01009248">
    <property type="protein sequence ID" value="OLP27704.1"/>
    <property type="molecule type" value="Genomic_DNA"/>
</dbReference>
<accession>A0A1Q8ZJV8</accession>
<feature type="non-terminal residue" evidence="1">
    <location>
        <position position="55"/>
    </location>
</feature>